<evidence type="ECO:0000313" key="1">
    <source>
        <dbReference type="EMBL" id="QIA88526.1"/>
    </source>
</evidence>
<dbReference type="Proteomes" id="UP000464749">
    <property type="component" value="Plasmid unnamed1"/>
</dbReference>
<sequence length="182" mass="21463">MKSQFDQLVKKVIEKSESNNWNVAKTEWTVLSLVEDVDMTSNCICGQENLRYLYTIKNKLNDNTLFPIGSHCINQFNQSELDEEVSVYRKLFDLLLAVQNKEFITLDSKYFSRKLLMYLYENNAFQPNDFNQHNPENDYAFLVQMFNKRKQPSDKQQMKIRAIIIKSIIPFAKNLINANETQ</sequence>
<geneLocation type="plasmid" evidence="1 2">
    <name>unnamed1</name>
</geneLocation>
<dbReference type="RefSeq" id="WP_163588905.1">
    <property type="nucleotide sequence ID" value="NZ_CP040855.1"/>
</dbReference>
<gene>
    <name evidence="1" type="ORF">FEE39_09795</name>
</gene>
<dbReference type="AlphaFoldDB" id="A0A9X7T937"/>
<protein>
    <submittedName>
        <fullName evidence="1">Uncharacterized protein</fullName>
    </submittedName>
</protein>
<name>A0A9X7T937_LACJH</name>
<accession>A0A9X7T937</accession>
<evidence type="ECO:0000313" key="2">
    <source>
        <dbReference type="Proteomes" id="UP000464749"/>
    </source>
</evidence>
<proteinExistence type="predicted"/>
<keyword evidence="1" id="KW-0614">Plasmid</keyword>
<reference evidence="1 2" key="1">
    <citation type="submission" date="2019-06" db="EMBL/GenBank/DDBJ databases">
        <title>Whole genome sequencing of Lactobacillus johnsonii strain G2A.</title>
        <authorList>
            <person name="Conlan S."/>
            <person name="Thomas P.J."/>
            <person name="Mullikin J."/>
            <person name="Singer J."/>
            <person name="Weaver C."/>
            <person name="Segre J.A."/>
        </authorList>
    </citation>
    <scope>NUCLEOTIDE SEQUENCE [LARGE SCALE GENOMIC DNA]</scope>
    <source>
        <strain evidence="1 2">G2A</strain>
        <plasmid evidence="1 2">unnamed1</plasmid>
    </source>
</reference>
<dbReference type="EMBL" id="CP040855">
    <property type="protein sequence ID" value="QIA88526.1"/>
    <property type="molecule type" value="Genomic_DNA"/>
</dbReference>
<organism evidence="1 2">
    <name type="scientific">Lactobacillus johnsonii</name>
    <dbReference type="NCBI Taxonomy" id="33959"/>
    <lineage>
        <taxon>Bacteria</taxon>
        <taxon>Bacillati</taxon>
        <taxon>Bacillota</taxon>
        <taxon>Bacilli</taxon>
        <taxon>Lactobacillales</taxon>
        <taxon>Lactobacillaceae</taxon>
        <taxon>Lactobacillus</taxon>
    </lineage>
</organism>